<reference evidence="16" key="1">
    <citation type="submission" date="2017-01" db="EMBL/GenBank/DDBJ databases">
        <authorList>
            <person name="Wang Y."/>
            <person name="White M."/>
            <person name="Kvist S."/>
            <person name="Moncalvo J.-M."/>
        </authorList>
    </citation>
    <scope>NUCLEOTIDE SEQUENCE [LARGE SCALE GENOMIC DNA]</scope>
    <source>
        <strain evidence="16">COL-18-3</strain>
    </source>
</reference>
<dbReference type="InterPro" id="IPR001295">
    <property type="entry name" value="Dihydroorotate_DH_CS"/>
</dbReference>
<evidence type="ECO:0000256" key="3">
    <source>
        <dbReference type="ARBA" id="ARBA00005161"/>
    </source>
</evidence>
<evidence type="ECO:0000256" key="9">
    <source>
        <dbReference type="ARBA" id="ARBA00023002"/>
    </source>
</evidence>
<dbReference type="GO" id="GO:0006207">
    <property type="term" value="P:'de novo' pyrimidine nucleobase biosynthetic process"/>
    <property type="evidence" value="ECO:0007669"/>
    <property type="project" value="InterPro"/>
</dbReference>
<dbReference type="AlphaFoldDB" id="A0A1R1PYK3"/>
<reference evidence="15" key="2">
    <citation type="submission" date="2017-01" db="EMBL/GenBank/DDBJ databases">
        <authorList>
            <person name="Mah S.A."/>
            <person name="Swanson W.J."/>
            <person name="Moy G.W."/>
            <person name="Vacquier V.D."/>
        </authorList>
    </citation>
    <scope>NUCLEOTIDE SEQUENCE [LARGE SCALE GENOMIC DNA]</scope>
    <source>
        <strain evidence="15">COL-18-3</strain>
    </source>
</reference>
<dbReference type="UniPathway" id="UPA00070">
    <property type="reaction ID" value="UER00946"/>
</dbReference>
<keyword evidence="8" id="KW-0288">FMN</keyword>
<dbReference type="Pfam" id="PF01180">
    <property type="entry name" value="DHO_dh"/>
    <property type="match status" value="1"/>
</dbReference>
<dbReference type="PROSITE" id="PS00912">
    <property type="entry name" value="DHODEHASE_2"/>
    <property type="match status" value="1"/>
</dbReference>
<sequence length="442" mass="47370">MNFQTVRGATTHLLGGAKRGFYLKASRSYSAGARSNLGTKASNAMYGLFGIVGLGALGFYCSDSRAAVHKYVSTPLLGMFDEEVAHDLSIKALSLGLCPIDKSIDDKKLEIEIFGKKMSNPIGMAAGYDKNAKVADQLFGLGFGAVEVGSITPLPQVGNPKKRLFRLPNSEAIINRMGLNNDGVAVVKERLKARLWRHVTKTENPEKTAMQAYSEVSRSGKEGRILGINISKNHSSDHESPADFLVGIKELGTLADYLVINISCPNVKNLGAGSDISIMRDTLKSAREECNALGAKQPALLVKIGPDYSDEELAVISKVALECRVDGIITSNTSRSRPASISQDHPNCEEMGGLSGTPIKQLALNTTRKVYKFTEGKIPIIGCGGISTAEDVYEFGKAGASFVQVYTAMIYQGPGLVANLKQDLSSLLGDKKWSEIVGSSVE</sequence>
<evidence type="ECO:0000259" key="13">
    <source>
        <dbReference type="Pfam" id="PF01180"/>
    </source>
</evidence>
<comment type="cofactor">
    <cofactor evidence="1">
        <name>FMN</name>
        <dbReference type="ChEBI" id="CHEBI:58210"/>
    </cofactor>
</comment>
<dbReference type="NCBIfam" id="NF003652">
    <property type="entry name" value="PRK05286.2-5"/>
    <property type="match status" value="1"/>
</dbReference>
<keyword evidence="10" id="KW-0472">Membrane</keyword>
<organism evidence="15 16">
    <name type="scientific">Zancudomyces culisetae</name>
    <name type="common">Gut fungus</name>
    <name type="synonym">Smittium culisetae</name>
    <dbReference type="NCBI Taxonomy" id="1213189"/>
    <lineage>
        <taxon>Eukaryota</taxon>
        <taxon>Fungi</taxon>
        <taxon>Fungi incertae sedis</taxon>
        <taxon>Zoopagomycota</taxon>
        <taxon>Kickxellomycotina</taxon>
        <taxon>Harpellomycetes</taxon>
        <taxon>Harpellales</taxon>
        <taxon>Legeriomycetaceae</taxon>
        <taxon>Zancudomyces</taxon>
    </lineage>
</organism>
<evidence type="ECO:0000256" key="5">
    <source>
        <dbReference type="ARBA" id="ARBA00012791"/>
    </source>
</evidence>
<keyword evidence="9" id="KW-0560">Oxidoreductase</keyword>
<evidence type="ECO:0000313" key="15">
    <source>
        <dbReference type="EMBL" id="OMH86042.1"/>
    </source>
</evidence>
<evidence type="ECO:0000256" key="11">
    <source>
        <dbReference type="ARBA" id="ARBA00031623"/>
    </source>
</evidence>
<comment type="caution">
    <text evidence="15">The sequence shown here is derived from an EMBL/GenBank/DDBJ whole genome shotgun (WGS) entry which is preliminary data.</text>
</comment>
<evidence type="ECO:0000256" key="10">
    <source>
        <dbReference type="ARBA" id="ARBA00023136"/>
    </source>
</evidence>
<comment type="catalytic activity">
    <reaction evidence="12">
        <text>(S)-dihydroorotate + a quinone = orotate + a quinol</text>
        <dbReference type="Rhea" id="RHEA:30187"/>
        <dbReference type="ChEBI" id="CHEBI:24646"/>
        <dbReference type="ChEBI" id="CHEBI:30839"/>
        <dbReference type="ChEBI" id="CHEBI:30864"/>
        <dbReference type="ChEBI" id="CHEBI:132124"/>
        <dbReference type="EC" id="1.3.5.2"/>
    </reaction>
</comment>
<evidence type="ECO:0000256" key="2">
    <source>
        <dbReference type="ARBA" id="ARBA00004370"/>
    </source>
</evidence>
<dbReference type="Proteomes" id="UP000188320">
    <property type="component" value="Unassembled WGS sequence"/>
</dbReference>
<comment type="similarity">
    <text evidence="4">Belongs to the dihydroorotate dehydrogenase family. Type 2 subfamily.</text>
</comment>
<comment type="subcellular location">
    <subcellularLocation>
        <location evidence="2">Membrane</location>
    </subcellularLocation>
</comment>
<dbReference type="EC" id="1.3.5.2" evidence="5"/>
<evidence type="ECO:0000313" key="14">
    <source>
        <dbReference type="EMBL" id="OMH81197.1"/>
    </source>
</evidence>
<dbReference type="PANTHER" id="PTHR48109">
    <property type="entry name" value="DIHYDROOROTATE DEHYDROGENASE (QUINONE), MITOCHONDRIAL-RELATED"/>
    <property type="match status" value="1"/>
</dbReference>
<keyword evidence="16" id="KW-1185">Reference proteome</keyword>
<dbReference type="InterPro" id="IPR005719">
    <property type="entry name" value="Dihydroorotate_DH_2"/>
</dbReference>
<evidence type="ECO:0000256" key="12">
    <source>
        <dbReference type="ARBA" id="ARBA00048639"/>
    </source>
</evidence>
<dbReference type="GO" id="GO:0044205">
    <property type="term" value="P:'de novo' UMP biosynthetic process"/>
    <property type="evidence" value="ECO:0007669"/>
    <property type="project" value="UniProtKB-UniPathway"/>
</dbReference>
<accession>A0A1R1PYK3</accession>
<dbReference type="InterPro" id="IPR005720">
    <property type="entry name" value="Dihydroorotate_DH_cat"/>
</dbReference>
<evidence type="ECO:0000256" key="6">
    <source>
        <dbReference type="ARBA" id="ARBA00017599"/>
    </source>
</evidence>
<keyword evidence="7" id="KW-0285">Flavoprotein</keyword>
<gene>
    <name evidence="15" type="ORF">AX774_g391</name>
    <name evidence="14" type="ORF">AX774_g5352</name>
</gene>
<evidence type="ECO:0000313" key="16">
    <source>
        <dbReference type="Proteomes" id="UP000188320"/>
    </source>
</evidence>
<feature type="domain" description="Dihydroorotate dehydrogenase catalytic" evidence="13">
    <location>
        <begin position="109"/>
        <end position="428"/>
    </location>
</feature>
<dbReference type="CDD" id="cd04738">
    <property type="entry name" value="DHOD_2_like"/>
    <property type="match status" value="1"/>
</dbReference>
<evidence type="ECO:0000256" key="8">
    <source>
        <dbReference type="ARBA" id="ARBA00022643"/>
    </source>
</evidence>
<evidence type="ECO:0000256" key="1">
    <source>
        <dbReference type="ARBA" id="ARBA00001917"/>
    </source>
</evidence>
<protein>
    <recommendedName>
        <fullName evidence="6">Dihydroorotate dehydrogenase (quinone), mitochondrial</fullName>
        <ecNumber evidence="5">1.3.5.2</ecNumber>
    </recommendedName>
    <alternativeName>
        <fullName evidence="11">Dihydroorotate oxidase</fullName>
    </alternativeName>
</protein>
<dbReference type="InterPro" id="IPR013785">
    <property type="entry name" value="Aldolase_TIM"/>
</dbReference>
<evidence type="ECO:0000256" key="4">
    <source>
        <dbReference type="ARBA" id="ARBA00005359"/>
    </source>
</evidence>
<dbReference type="GO" id="GO:0106430">
    <property type="term" value="F:dihydroorotate dehydrogenase (quinone) activity"/>
    <property type="evidence" value="ECO:0007669"/>
    <property type="project" value="UniProtKB-EC"/>
</dbReference>
<dbReference type="NCBIfam" id="TIGR01036">
    <property type="entry name" value="pyrD_sub2"/>
    <property type="match status" value="1"/>
</dbReference>
<dbReference type="EMBL" id="LSSK01000953">
    <property type="protein sequence ID" value="OMH81197.1"/>
    <property type="molecule type" value="Genomic_DNA"/>
</dbReference>
<dbReference type="GO" id="GO:0005743">
    <property type="term" value="C:mitochondrial inner membrane"/>
    <property type="evidence" value="ECO:0007669"/>
    <property type="project" value="TreeGrafter"/>
</dbReference>
<dbReference type="InterPro" id="IPR050074">
    <property type="entry name" value="DHO_dehydrogenase"/>
</dbReference>
<proteinExistence type="inferred from homology"/>
<dbReference type="OrthoDB" id="14784at2759"/>
<dbReference type="EMBL" id="LSSK01000020">
    <property type="protein sequence ID" value="OMH86042.1"/>
    <property type="molecule type" value="Genomic_DNA"/>
</dbReference>
<comment type="pathway">
    <text evidence="3">Pyrimidine metabolism; UMP biosynthesis via de novo pathway; orotate from (S)-dihydroorotate (quinone route): step 1/1.</text>
</comment>
<evidence type="ECO:0000256" key="7">
    <source>
        <dbReference type="ARBA" id="ARBA00022630"/>
    </source>
</evidence>
<name>A0A1R1PYK3_ZANCU</name>
<dbReference type="Gene3D" id="3.20.20.70">
    <property type="entry name" value="Aldolase class I"/>
    <property type="match status" value="1"/>
</dbReference>
<dbReference type="PANTHER" id="PTHR48109:SF4">
    <property type="entry name" value="DIHYDROOROTATE DEHYDROGENASE (QUINONE), MITOCHONDRIAL"/>
    <property type="match status" value="1"/>
</dbReference>
<dbReference type="SUPFAM" id="SSF51395">
    <property type="entry name" value="FMN-linked oxidoreductases"/>
    <property type="match status" value="1"/>
</dbReference>